<dbReference type="AlphaFoldDB" id="A0A0E0R6N2"/>
<keyword evidence="2" id="KW-1185">Reference proteome</keyword>
<dbReference type="EnsemblPlants" id="ORUFI11G09450.1">
    <property type="protein sequence ID" value="ORUFI11G09450.1"/>
    <property type="gene ID" value="ORUFI11G09450"/>
</dbReference>
<reference evidence="2" key="1">
    <citation type="submission" date="2013-06" db="EMBL/GenBank/DDBJ databases">
        <authorList>
            <person name="Zhao Q."/>
        </authorList>
    </citation>
    <scope>NUCLEOTIDE SEQUENCE</scope>
    <source>
        <strain evidence="2">cv. W1943</strain>
    </source>
</reference>
<protein>
    <submittedName>
        <fullName evidence="1">Uncharacterized protein</fullName>
    </submittedName>
</protein>
<evidence type="ECO:0000313" key="2">
    <source>
        <dbReference type="Proteomes" id="UP000008022"/>
    </source>
</evidence>
<dbReference type="HOGENOM" id="CLU_2658817_0_0_1"/>
<sequence>MVPQSAASMDCVVQIVMQVVLRSICRLHEVFGMAMELGAAILTMVWFQSLGRVTAAVALTLAQPLPPVLCCRRVAV</sequence>
<dbReference type="Gramene" id="ORUFI11G09450.1">
    <property type="protein sequence ID" value="ORUFI11G09450.1"/>
    <property type="gene ID" value="ORUFI11G09450"/>
</dbReference>
<proteinExistence type="predicted"/>
<name>A0A0E0R6N2_ORYRU</name>
<organism evidence="1 2">
    <name type="scientific">Oryza rufipogon</name>
    <name type="common">Brownbeard rice</name>
    <name type="synonym">Asian wild rice</name>
    <dbReference type="NCBI Taxonomy" id="4529"/>
    <lineage>
        <taxon>Eukaryota</taxon>
        <taxon>Viridiplantae</taxon>
        <taxon>Streptophyta</taxon>
        <taxon>Embryophyta</taxon>
        <taxon>Tracheophyta</taxon>
        <taxon>Spermatophyta</taxon>
        <taxon>Magnoliopsida</taxon>
        <taxon>Liliopsida</taxon>
        <taxon>Poales</taxon>
        <taxon>Poaceae</taxon>
        <taxon>BOP clade</taxon>
        <taxon>Oryzoideae</taxon>
        <taxon>Oryzeae</taxon>
        <taxon>Oryzinae</taxon>
        <taxon>Oryza</taxon>
    </lineage>
</organism>
<evidence type="ECO:0000313" key="1">
    <source>
        <dbReference type="EnsemblPlants" id="ORUFI11G09450.1"/>
    </source>
</evidence>
<dbReference type="Proteomes" id="UP000008022">
    <property type="component" value="Unassembled WGS sequence"/>
</dbReference>
<reference evidence="1" key="2">
    <citation type="submission" date="2015-06" db="UniProtKB">
        <authorList>
            <consortium name="EnsemblPlants"/>
        </authorList>
    </citation>
    <scope>IDENTIFICATION</scope>
</reference>
<accession>A0A0E0R6N2</accession>